<keyword evidence="6 7" id="KW-0472">Membrane</keyword>
<dbReference type="RefSeq" id="WP_050741346.1">
    <property type="nucleotide sequence ID" value="NZ_LGYO01000044.1"/>
</dbReference>
<feature type="transmembrane region" description="Helical" evidence="7">
    <location>
        <begin position="232"/>
        <end position="258"/>
    </location>
</feature>
<keyword evidence="5 7" id="KW-1133">Transmembrane helix</keyword>
<dbReference type="InterPro" id="IPR035906">
    <property type="entry name" value="MetI-like_sf"/>
</dbReference>
<dbReference type="Pfam" id="PF00528">
    <property type="entry name" value="BPD_transp_1"/>
    <property type="match status" value="1"/>
</dbReference>
<dbReference type="Pfam" id="PF19300">
    <property type="entry name" value="BPD_transp_1_N"/>
    <property type="match status" value="1"/>
</dbReference>
<organism evidence="9 10">
    <name type="scientific">Acetobacterium bakii</name>
    <dbReference type="NCBI Taxonomy" id="52689"/>
    <lineage>
        <taxon>Bacteria</taxon>
        <taxon>Bacillati</taxon>
        <taxon>Bacillota</taxon>
        <taxon>Clostridia</taxon>
        <taxon>Eubacteriales</taxon>
        <taxon>Eubacteriaceae</taxon>
        <taxon>Acetobacterium</taxon>
    </lineage>
</organism>
<feature type="transmembrane region" description="Helical" evidence="7">
    <location>
        <begin position="12"/>
        <end position="30"/>
    </location>
</feature>
<gene>
    <name evidence="9" type="ORF">AKG39_15655</name>
</gene>
<feature type="transmembrane region" description="Helical" evidence="7">
    <location>
        <begin position="278"/>
        <end position="301"/>
    </location>
</feature>
<protein>
    <submittedName>
        <fullName evidence="9">Glutathione ABC transporter permease</fullName>
    </submittedName>
</protein>
<dbReference type="InterPro" id="IPR045621">
    <property type="entry name" value="BPD_transp_1_N"/>
</dbReference>
<dbReference type="EMBL" id="LGYO01000044">
    <property type="protein sequence ID" value="KNZ40744.1"/>
    <property type="molecule type" value="Genomic_DNA"/>
</dbReference>
<dbReference type="AlphaFoldDB" id="A0A0L6TWV0"/>
<dbReference type="GO" id="GO:0055085">
    <property type="term" value="P:transmembrane transport"/>
    <property type="evidence" value="ECO:0007669"/>
    <property type="project" value="InterPro"/>
</dbReference>
<proteinExistence type="inferred from homology"/>
<dbReference type="InterPro" id="IPR000515">
    <property type="entry name" value="MetI-like"/>
</dbReference>
<evidence type="ECO:0000256" key="4">
    <source>
        <dbReference type="ARBA" id="ARBA00022692"/>
    </source>
</evidence>
<evidence type="ECO:0000256" key="6">
    <source>
        <dbReference type="ARBA" id="ARBA00023136"/>
    </source>
</evidence>
<feature type="transmembrane region" description="Helical" evidence="7">
    <location>
        <begin position="145"/>
        <end position="166"/>
    </location>
</feature>
<keyword evidence="3" id="KW-1003">Cell membrane</keyword>
<comment type="similarity">
    <text evidence="7">Belongs to the binding-protein-dependent transport system permease family.</text>
</comment>
<name>A0A0L6TWV0_9FIRM</name>
<evidence type="ECO:0000313" key="9">
    <source>
        <dbReference type="EMBL" id="KNZ40744.1"/>
    </source>
</evidence>
<dbReference type="PROSITE" id="PS50928">
    <property type="entry name" value="ABC_TM1"/>
    <property type="match status" value="1"/>
</dbReference>
<dbReference type="PANTHER" id="PTHR43163">
    <property type="entry name" value="DIPEPTIDE TRANSPORT SYSTEM PERMEASE PROTEIN DPPB-RELATED"/>
    <property type="match status" value="1"/>
</dbReference>
<dbReference type="OrthoDB" id="9789439at2"/>
<dbReference type="GO" id="GO:0005886">
    <property type="term" value="C:plasma membrane"/>
    <property type="evidence" value="ECO:0007669"/>
    <property type="project" value="UniProtKB-SubCell"/>
</dbReference>
<evidence type="ECO:0000256" key="1">
    <source>
        <dbReference type="ARBA" id="ARBA00004651"/>
    </source>
</evidence>
<dbReference type="CDD" id="cd06261">
    <property type="entry name" value="TM_PBP2"/>
    <property type="match status" value="1"/>
</dbReference>
<comment type="caution">
    <text evidence="9">The sequence shown here is derived from an EMBL/GenBank/DDBJ whole genome shotgun (WGS) entry which is preliminary data.</text>
</comment>
<accession>A0A0L6TWV0</accession>
<evidence type="ECO:0000256" key="2">
    <source>
        <dbReference type="ARBA" id="ARBA00022448"/>
    </source>
</evidence>
<comment type="subcellular location">
    <subcellularLocation>
        <location evidence="1 7">Cell membrane</location>
        <topology evidence="1 7">Multi-pass membrane protein</topology>
    </subcellularLocation>
</comment>
<dbReference type="Gene3D" id="1.10.3720.10">
    <property type="entry name" value="MetI-like"/>
    <property type="match status" value="1"/>
</dbReference>
<keyword evidence="2 7" id="KW-0813">Transport</keyword>
<evidence type="ECO:0000256" key="7">
    <source>
        <dbReference type="RuleBase" id="RU363032"/>
    </source>
</evidence>
<keyword evidence="4 7" id="KW-0812">Transmembrane</keyword>
<evidence type="ECO:0000313" key="10">
    <source>
        <dbReference type="Proteomes" id="UP000036873"/>
    </source>
</evidence>
<reference evidence="10" key="1">
    <citation type="submission" date="2015-07" db="EMBL/GenBank/DDBJ databases">
        <title>Draft genome sequence of Acetobacterium bakii DSM 8293, a potential psychrophilic chemical producer through syngas fermentation.</title>
        <authorList>
            <person name="Song Y."/>
            <person name="Hwang S."/>
            <person name="Cho B.-K."/>
        </authorList>
    </citation>
    <scope>NUCLEOTIDE SEQUENCE [LARGE SCALE GENOMIC DNA]</scope>
    <source>
        <strain evidence="10">DSM 8239</strain>
    </source>
</reference>
<evidence type="ECO:0000259" key="8">
    <source>
        <dbReference type="PROSITE" id="PS50928"/>
    </source>
</evidence>
<evidence type="ECO:0000256" key="3">
    <source>
        <dbReference type="ARBA" id="ARBA00022475"/>
    </source>
</evidence>
<sequence>MKKIIINRMLMIVPTVITIAFLAFSIMYFSPGNPAEILMRYRNPEGGTDPAALAHYEEMLGLDDPFFTQFENWFTGVLGGDFGESFKTGNPVNEEFFYRIGYTLMLSFTGLAFSLLIGITLGFLSAEFKDSWIDNFLRFTQSIKMSIPSFWLALFFIYVFATQLKWFSAFGYNSPKDLILPGLVLGLSNSSRMVRLVRTCILEEKSSGYVYTARVKGLSEIQIFFKHILKNITLPIITLTGVSLVSMIGGSLIIENIFGLPGIGTYLVSAIVAKDYPVSMGFLFAYGIIIVLINLFIDVLYQFVDPRVRDGANAEI</sequence>
<feature type="domain" description="ABC transmembrane type-1" evidence="8">
    <location>
        <begin position="100"/>
        <end position="301"/>
    </location>
</feature>
<keyword evidence="10" id="KW-1185">Reference proteome</keyword>
<dbReference type="STRING" id="52689.AKG39_15655"/>
<feature type="transmembrane region" description="Helical" evidence="7">
    <location>
        <begin position="100"/>
        <end position="124"/>
    </location>
</feature>
<dbReference type="SUPFAM" id="SSF161098">
    <property type="entry name" value="MetI-like"/>
    <property type="match status" value="1"/>
</dbReference>
<evidence type="ECO:0000256" key="5">
    <source>
        <dbReference type="ARBA" id="ARBA00022989"/>
    </source>
</evidence>
<dbReference type="PANTHER" id="PTHR43163:SF6">
    <property type="entry name" value="DIPEPTIDE TRANSPORT SYSTEM PERMEASE PROTEIN DPPB-RELATED"/>
    <property type="match status" value="1"/>
</dbReference>
<dbReference type="Proteomes" id="UP000036873">
    <property type="component" value="Unassembled WGS sequence"/>
</dbReference>